<dbReference type="AlphaFoldDB" id="A0A2C9CIJ5"/>
<name>A0A2C9CIJ5_KUEST</name>
<proteinExistence type="predicted"/>
<reference evidence="2" key="1">
    <citation type="submission" date="2017-10" db="EMBL/GenBank/DDBJ databases">
        <authorList>
            <person name="Frank J."/>
        </authorList>
    </citation>
    <scope>NUCLEOTIDE SEQUENCE [LARGE SCALE GENOMIC DNA]</scope>
</reference>
<evidence type="ECO:0000313" key="2">
    <source>
        <dbReference type="Proteomes" id="UP000221734"/>
    </source>
</evidence>
<dbReference type="KEGG" id="kst:KSMBR1_2090"/>
<evidence type="ECO:0000313" key="1">
    <source>
        <dbReference type="EMBL" id="SOH04587.1"/>
    </source>
</evidence>
<sequence length="44" mass="5140">MDIYPIKTEVDYKKALSEIENLWGSKENTKKGDKPVHRFVKVCT</sequence>
<organism evidence="1 2">
    <name type="scientific">Kuenenia stuttgartiensis</name>
    <dbReference type="NCBI Taxonomy" id="174633"/>
    <lineage>
        <taxon>Bacteria</taxon>
        <taxon>Pseudomonadati</taxon>
        <taxon>Planctomycetota</taxon>
        <taxon>Candidatus Brocadiia</taxon>
        <taxon>Candidatus Brocadiales</taxon>
        <taxon>Candidatus Brocadiaceae</taxon>
        <taxon>Candidatus Kuenenia</taxon>
    </lineage>
</organism>
<dbReference type="EMBL" id="LT934425">
    <property type="protein sequence ID" value="SOH04587.1"/>
    <property type="molecule type" value="Genomic_DNA"/>
</dbReference>
<protein>
    <submittedName>
        <fullName evidence="1">Uncharacterized protein</fullName>
    </submittedName>
</protein>
<keyword evidence="2" id="KW-1185">Reference proteome</keyword>
<dbReference type="RefSeq" id="WP_261341062.1">
    <property type="nucleotide sequence ID" value="NZ_LT934425.1"/>
</dbReference>
<dbReference type="Proteomes" id="UP000221734">
    <property type="component" value="Chromosome Kuenenia_stuttgartiensis_MBR1"/>
</dbReference>
<accession>A0A2C9CIJ5</accession>
<gene>
    <name evidence="1" type="ORF">KSMBR1_2090</name>
</gene>